<dbReference type="InterPro" id="IPR011011">
    <property type="entry name" value="Znf_FYVE_PHD"/>
</dbReference>
<evidence type="ECO:0000256" key="1">
    <source>
        <dbReference type="ARBA" id="ARBA00022723"/>
    </source>
</evidence>
<feature type="domain" description="Zinc finger PHD-type" evidence="6">
    <location>
        <begin position="50"/>
        <end position="98"/>
    </location>
</feature>
<keyword evidence="2" id="KW-0863">Zinc-finger</keyword>
<dbReference type="SUPFAM" id="SSF57903">
    <property type="entry name" value="FYVE/PHD zinc finger"/>
    <property type="match status" value="1"/>
</dbReference>
<dbReference type="GO" id="GO:0008270">
    <property type="term" value="F:zinc ion binding"/>
    <property type="evidence" value="ECO:0007669"/>
    <property type="project" value="UniProtKB-KW"/>
</dbReference>
<evidence type="ECO:0000313" key="10">
    <source>
        <dbReference type="Proteomes" id="UP000310066"/>
    </source>
</evidence>
<name>A0A4U0U9Q8_9PEZI</name>
<dbReference type="GO" id="GO:0070210">
    <property type="term" value="C:Rpd3L-Expanded complex"/>
    <property type="evidence" value="ECO:0007669"/>
    <property type="project" value="TreeGrafter"/>
</dbReference>
<keyword evidence="1" id="KW-0479">Metal-binding</keyword>
<dbReference type="InterPro" id="IPR013083">
    <property type="entry name" value="Znf_RING/FYVE/PHD"/>
</dbReference>
<feature type="compositionally biased region" description="Polar residues" evidence="5">
    <location>
        <begin position="592"/>
        <end position="610"/>
    </location>
</feature>
<feature type="region of interest" description="Disordered" evidence="5">
    <location>
        <begin position="896"/>
        <end position="981"/>
    </location>
</feature>
<feature type="compositionally biased region" description="Basic residues" evidence="5">
    <location>
        <begin position="128"/>
        <end position="137"/>
    </location>
</feature>
<reference evidence="8" key="2">
    <citation type="submission" date="2023-06" db="EMBL/GenBank/DDBJ databases">
        <title>Black Yeasts Isolated from many extreme environments.</title>
        <authorList>
            <person name="Coleine C."/>
            <person name="Stajich J.E."/>
            <person name="Selbmann L."/>
        </authorList>
    </citation>
    <scope>NUCLEOTIDE SEQUENCE</scope>
    <source>
        <strain evidence="8">CCFEE 5200</strain>
    </source>
</reference>
<dbReference type="Proteomes" id="UP001175353">
    <property type="component" value="Unassembled WGS sequence"/>
</dbReference>
<dbReference type="PANTHER" id="PTHR46462">
    <property type="entry name" value="UPSET, ISOFORM A"/>
    <property type="match status" value="1"/>
</dbReference>
<dbReference type="SMART" id="SM00317">
    <property type="entry name" value="SET"/>
    <property type="match status" value="1"/>
</dbReference>
<dbReference type="Gene3D" id="3.30.40.10">
    <property type="entry name" value="Zinc/RING finger domain, C3HC4 (zinc finger)"/>
    <property type="match status" value="1"/>
</dbReference>
<feature type="compositionally biased region" description="Low complexity" evidence="5">
    <location>
        <begin position="933"/>
        <end position="951"/>
    </location>
</feature>
<dbReference type="Pfam" id="PF00628">
    <property type="entry name" value="PHD"/>
    <property type="match status" value="1"/>
</dbReference>
<accession>A0A4U0U9Q8</accession>
<evidence type="ECO:0000256" key="5">
    <source>
        <dbReference type="SAM" id="MobiDB-lite"/>
    </source>
</evidence>
<keyword evidence="11" id="KW-1185">Reference proteome</keyword>
<evidence type="ECO:0000259" key="7">
    <source>
        <dbReference type="SMART" id="SM00317"/>
    </source>
</evidence>
<feature type="domain" description="SET" evidence="7">
    <location>
        <begin position="302"/>
        <end position="419"/>
    </location>
</feature>
<evidence type="ECO:0000259" key="6">
    <source>
        <dbReference type="SMART" id="SM00249"/>
    </source>
</evidence>
<dbReference type="GO" id="GO:0006355">
    <property type="term" value="P:regulation of DNA-templated transcription"/>
    <property type="evidence" value="ECO:0007669"/>
    <property type="project" value="TreeGrafter"/>
</dbReference>
<dbReference type="STRING" id="329885.A0A4U0U9Q8"/>
<evidence type="ECO:0000256" key="2">
    <source>
        <dbReference type="ARBA" id="ARBA00022771"/>
    </source>
</evidence>
<organism evidence="9 10">
    <name type="scientific">Friedmanniomyces endolithicus</name>
    <dbReference type="NCBI Taxonomy" id="329885"/>
    <lineage>
        <taxon>Eukaryota</taxon>
        <taxon>Fungi</taxon>
        <taxon>Dikarya</taxon>
        <taxon>Ascomycota</taxon>
        <taxon>Pezizomycotina</taxon>
        <taxon>Dothideomycetes</taxon>
        <taxon>Dothideomycetidae</taxon>
        <taxon>Mycosphaerellales</taxon>
        <taxon>Teratosphaeriaceae</taxon>
        <taxon>Friedmanniomyces</taxon>
    </lineage>
</organism>
<protein>
    <submittedName>
        <fullName evidence="8">SET domain-containing protein 3</fullName>
    </submittedName>
</protein>
<evidence type="ECO:0000313" key="9">
    <source>
        <dbReference type="EMBL" id="TKA31894.1"/>
    </source>
</evidence>
<dbReference type="InterPro" id="IPR046341">
    <property type="entry name" value="SET_dom_sf"/>
</dbReference>
<feature type="compositionally biased region" description="Basic and acidic residues" evidence="5">
    <location>
        <begin position="912"/>
        <end position="922"/>
    </location>
</feature>
<proteinExistence type="predicted"/>
<dbReference type="SMART" id="SM00249">
    <property type="entry name" value="PHD"/>
    <property type="match status" value="1"/>
</dbReference>
<dbReference type="Gene3D" id="2.170.270.10">
    <property type="entry name" value="SET domain"/>
    <property type="match status" value="1"/>
</dbReference>
<dbReference type="EMBL" id="JAUJLE010000456">
    <property type="protein sequence ID" value="KAK0955820.1"/>
    <property type="molecule type" value="Genomic_DNA"/>
</dbReference>
<feature type="compositionally biased region" description="Basic and acidic residues" evidence="5">
    <location>
        <begin position="461"/>
        <end position="471"/>
    </location>
</feature>
<evidence type="ECO:0000256" key="3">
    <source>
        <dbReference type="ARBA" id="ARBA00022833"/>
    </source>
</evidence>
<feature type="compositionally biased region" description="Polar residues" evidence="5">
    <location>
        <begin position="196"/>
        <end position="208"/>
    </location>
</feature>
<dbReference type="OrthoDB" id="1928087at2759"/>
<dbReference type="InterPro" id="IPR019787">
    <property type="entry name" value="Znf_PHD-finger"/>
</dbReference>
<gene>
    <name evidence="8" type="primary">SET3_3</name>
    <name evidence="9" type="ORF">B0A54_14788</name>
    <name evidence="8" type="ORF">LTR91_022664</name>
</gene>
<dbReference type="PANTHER" id="PTHR46462:SF3">
    <property type="entry name" value="UPSET, ISOFORM A"/>
    <property type="match status" value="1"/>
</dbReference>
<dbReference type="InterPro" id="IPR001214">
    <property type="entry name" value="SET_dom"/>
</dbReference>
<feature type="region of interest" description="Disordered" evidence="5">
    <location>
        <begin position="106"/>
        <end position="210"/>
    </location>
</feature>
<dbReference type="GO" id="GO:0034967">
    <property type="term" value="C:Set3 complex"/>
    <property type="evidence" value="ECO:0007669"/>
    <property type="project" value="TreeGrafter"/>
</dbReference>
<evidence type="ECO:0000313" key="11">
    <source>
        <dbReference type="Proteomes" id="UP001175353"/>
    </source>
</evidence>
<feature type="compositionally biased region" description="Basic and acidic residues" evidence="5">
    <location>
        <begin position="758"/>
        <end position="771"/>
    </location>
</feature>
<reference evidence="9 10" key="1">
    <citation type="submission" date="2017-03" db="EMBL/GenBank/DDBJ databases">
        <title>Genomes of endolithic fungi from Antarctica.</title>
        <authorList>
            <person name="Coleine C."/>
            <person name="Masonjones S."/>
            <person name="Stajich J.E."/>
        </authorList>
    </citation>
    <scope>NUCLEOTIDE SEQUENCE [LARGE SCALE GENOMIC DNA]</scope>
    <source>
        <strain evidence="9 10">CCFEE 5311</strain>
    </source>
</reference>
<sequence length="981" mass="106961">MTDTFYAATAILGHDQVHAPLPSAPALTNNHPHFRAPTAEPVQEDDGQISCFCGYPDDDGNTVACDLCNRWQHTICYYPEYEGRELPVDLSHYCVDCRPQTVNAYAANARQRSRRERQSVSQNGPRRQVSKSHKKKIKEPGGVPYTNGWPLDKARHDRNSASPRDQPPPAKRPKTTHRTSDPATNVIKGHSRKRTATNAHTRSMSRSPESPLGLYSGEFLRCYSHDVWSMSHANVMDELRVTNALSEWLQAPDEAFFEATGTTKPEVLNRWDGELDDIPGKVPLEVQEHSDPSYKDEHGHYPAWKSITVRDALAPGAYIGELRGRIGFRDEYKADVANRWATLRHPEPFVFFHHRLPIYIDARHEGTNLRYVRRSCAPNARLQVLVTNGTDYHFCFMATTQIDPGMEVAVGWDTTDSILRQSTSISQVSQDDMVQLSTWVSTVLANCGPCACQLPPGECRMSRFDKRRSGSEAEDEEEAQSFKTSKAKKKKTGHQISPLDTHALNSRSGSEARKVDPDEEPTDSRSVSGSAGRDYDSRDNTPNTHYSGNGSLSTMPEVSERERKKLAREEEIFRRQEEEQSGRQAKKKRLSAGSNATTPGPTSAKQTGIPNLTPKYSDAGTMKQSGLPPAKLSAGKRGRPSTQKTPVKSSAPPLQRPKPAYADASTQCDLDQEDADRRAAQRAAGPRKKYISLTQRLLQRCAANNARNGRGDVSMSSPAESVHPGAECSTHLSREHSPVPVSPNGDTNAREASQALERSLKVPDGLRKLDQVLENPTPEHTGPLPRVREPDKSPNASFSKLPAWSHHSAEPTAPPRPSNPSPTTIEDAHPILPSAENHHIPASMHLTMPPPQPNPFAAASQHTAGAALGDSITNLGIAQSPASLTATPLFSPAVTAAVAPSPARKKMSLSDYTKRTKAKDNQPGDVGGGGRESSPASVVSASGSGVPIVPGLPHSSSQFGSQAVEVGGEEDVKMEDAGPPS</sequence>
<dbReference type="EMBL" id="NAJP01000093">
    <property type="protein sequence ID" value="TKA31894.1"/>
    <property type="molecule type" value="Genomic_DNA"/>
</dbReference>
<feature type="region of interest" description="Disordered" evidence="5">
    <location>
        <begin position="461"/>
        <end position="863"/>
    </location>
</feature>
<dbReference type="Pfam" id="PF00856">
    <property type="entry name" value="SET"/>
    <property type="match status" value="1"/>
</dbReference>
<feature type="compositionally biased region" description="Basic and acidic residues" evidence="5">
    <location>
        <begin position="558"/>
        <end position="581"/>
    </location>
</feature>
<dbReference type="AlphaFoldDB" id="A0A4U0U9Q8"/>
<feature type="compositionally biased region" description="Polar residues" evidence="5">
    <location>
        <begin position="540"/>
        <end position="556"/>
    </location>
</feature>
<evidence type="ECO:0000313" key="8">
    <source>
        <dbReference type="EMBL" id="KAK0955820.1"/>
    </source>
</evidence>
<dbReference type="InterPro" id="IPR001965">
    <property type="entry name" value="Znf_PHD"/>
</dbReference>
<evidence type="ECO:0000256" key="4">
    <source>
        <dbReference type="ARBA" id="ARBA00022853"/>
    </source>
</evidence>
<feature type="compositionally biased region" description="Basic and acidic residues" evidence="5">
    <location>
        <begin position="970"/>
        <end position="981"/>
    </location>
</feature>
<dbReference type="GO" id="GO:0006325">
    <property type="term" value="P:chromatin organization"/>
    <property type="evidence" value="ECO:0007669"/>
    <property type="project" value="UniProtKB-KW"/>
</dbReference>
<keyword evidence="3" id="KW-0862">Zinc</keyword>
<keyword evidence="4" id="KW-0156">Chromatin regulator</keyword>
<comment type="caution">
    <text evidence="9">The sequence shown here is derived from an EMBL/GenBank/DDBJ whole genome shotgun (WGS) entry which is preliminary data.</text>
</comment>
<dbReference type="SUPFAM" id="SSF82199">
    <property type="entry name" value="SET domain"/>
    <property type="match status" value="1"/>
</dbReference>
<dbReference type="Proteomes" id="UP000310066">
    <property type="component" value="Unassembled WGS sequence"/>
</dbReference>